<proteinExistence type="predicted"/>
<name>A0ABQ9I9P1_9NEOP</name>
<protein>
    <submittedName>
        <fullName evidence="1">Uncharacterized protein</fullName>
    </submittedName>
</protein>
<dbReference type="Proteomes" id="UP001159363">
    <property type="component" value="Chromosome 2"/>
</dbReference>
<evidence type="ECO:0000313" key="2">
    <source>
        <dbReference type="Proteomes" id="UP001159363"/>
    </source>
</evidence>
<dbReference type="EMBL" id="JARBHB010000002">
    <property type="protein sequence ID" value="KAJ8893387.1"/>
    <property type="molecule type" value="Genomic_DNA"/>
</dbReference>
<reference evidence="1 2" key="1">
    <citation type="submission" date="2023-02" db="EMBL/GenBank/DDBJ databases">
        <title>LHISI_Scaffold_Assembly.</title>
        <authorList>
            <person name="Stuart O.P."/>
            <person name="Cleave R."/>
            <person name="Magrath M.J.L."/>
            <person name="Mikheyev A.S."/>
        </authorList>
    </citation>
    <scope>NUCLEOTIDE SEQUENCE [LARGE SCALE GENOMIC DNA]</scope>
    <source>
        <strain evidence="1">Daus_M_001</strain>
        <tissue evidence="1">Leg muscle</tissue>
    </source>
</reference>
<evidence type="ECO:0000313" key="1">
    <source>
        <dbReference type="EMBL" id="KAJ8893387.1"/>
    </source>
</evidence>
<sequence length="96" mass="10865">MAVYQSKLPRIRLFNGLKNVKQEIIFKEPGIPQLKLNTTDLKHSGATKNASKYTKEMWRLTKTLAGKNKKLTAPAIETPQGYVYTRRDKANSIADS</sequence>
<keyword evidence="2" id="KW-1185">Reference proteome</keyword>
<accession>A0ABQ9I9P1</accession>
<organism evidence="1 2">
    <name type="scientific">Dryococelus australis</name>
    <dbReference type="NCBI Taxonomy" id="614101"/>
    <lineage>
        <taxon>Eukaryota</taxon>
        <taxon>Metazoa</taxon>
        <taxon>Ecdysozoa</taxon>
        <taxon>Arthropoda</taxon>
        <taxon>Hexapoda</taxon>
        <taxon>Insecta</taxon>
        <taxon>Pterygota</taxon>
        <taxon>Neoptera</taxon>
        <taxon>Polyneoptera</taxon>
        <taxon>Phasmatodea</taxon>
        <taxon>Verophasmatodea</taxon>
        <taxon>Anareolatae</taxon>
        <taxon>Phasmatidae</taxon>
        <taxon>Eurycanthinae</taxon>
        <taxon>Dryococelus</taxon>
    </lineage>
</organism>
<gene>
    <name evidence="1" type="ORF">PR048_005978</name>
</gene>
<comment type="caution">
    <text evidence="1">The sequence shown here is derived from an EMBL/GenBank/DDBJ whole genome shotgun (WGS) entry which is preliminary data.</text>
</comment>